<dbReference type="GO" id="GO:0006352">
    <property type="term" value="P:DNA-templated transcription initiation"/>
    <property type="evidence" value="ECO:0007669"/>
    <property type="project" value="InterPro"/>
</dbReference>
<dbReference type="InterPro" id="IPR013325">
    <property type="entry name" value="RNA_pol_sigma_r2"/>
</dbReference>
<feature type="domain" description="RNA polymerase sigma-70 region 4" evidence="7">
    <location>
        <begin position="196"/>
        <end position="247"/>
    </location>
</feature>
<keyword evidence="9" id="KW-1185">Reference proteome</keyword>
<comment type="caution">
    <text evidence="8">The sequence shown here is derived from an EMBL/GenBank/DDBJ whole genome shotgun (WGS) entry which is preliminary data.</text>
</comment>
<evidence type="ECO:0000259" key="7">
    <source>
        <dbReference type="Pfam" id="PF04545"/>
    </source>
</evidence>
<dbReference type="NCBIfam" id="TIGR02937">
    <property type="entry name" value="sigma70-ECF"/>
    <property type="match status" value="1"/>
</dbReference>
<dbReference type="AlphaFoldDB" id="A0A9X3MX21"/>
<name>A0A9X3MX21_9ACTN</name>
<dbReference type="InterPro" id="IPR007630">
    <property type="entry name" value="RNA_pol_sigma70_r4"/>
</dbReference>
<sequence>MTRDRLLTAADEVRLARRIERGDLVAKDELITANLRLVYAVAQRYRGRGVPLEDLTQEGAVGLVRAAEKFDHRRGLRFSTYAAWWIRRSIMDALTDAQAIRIPPAARQQLAAVLRAEDELRRLDVVASDDAIAAHAGLSPRTVHALRDAPHVTASLDEPLGEDGTPLAELIGDPDGDPAWQQTERDETRRRLCSLLNLLPARHREVLLRRFGIGRDDAQSHEQIADWLGVGEQRSRQLEQQGLHWLRTLISPPIPHGGTP</sequence>
<feature type="domain" description="RNA polymerase sigma-70 region 2" evidence="6">
    <location>
        <begin position="30"/>
        <end position="98"/>
    </location>
</feature>
<dbReference type="InterPro" id="IPR000943">
    <property type="entry name" value="RNA_pol_sigma70"/>
</dbReference>
<protein>
    <submittedName>
        <fullName evidence="8">RNA polymerase sigma factor RpoD/SigA</fullName>
    </submittedName>
</protein>
<dbReference type="RefSeq" id="WP_270043649.1">
    <property type="nucleotide sequence ID" value="NZ_JAPDOD010000033.1"/>
</dbReference>
<dbReference type="PANTHER" id="PTHR30603:SF47">
    <property type="entry name" value="RNA POLYMERASE SIGMA FACTOR SIGD, CHLOROPLASTIC"/>
    <property type="match status" value="1"/>
</dbReference>
<dbReference type="GO" id="GO:0016987">
    <property type="term" value="F:sigma factor activity"/>
    <property type="evidence" value="ECO:0007669"/>
    <property type="project" value="UniProtKB-KW"/>
</dbReference>
<dbReference type="Gene3D" id="1.20.140.160">
    <property type="match status" value="1"/>
</dbReference>
<evidence type="ECO:0000256" key="3">
    <source>
        <dbReference type="ARBA" id="ARBA00023125"/>
    </source>
</evidence>
<dbReference type="SUPFAM" id="SSF88946">
    <property type="entry name" value="Sigma2 domain of RNA polymerase sigma factors"/>
    <property type="match status" value="1"/>
</dbReference>
<dbReference type="Pfam" id="PF04542">
    <property type="entry name" value="Sigma70_r2"/>
    <property type="match status" value="1"/>
</dbReference>
<keyword evidence="2" id="KW-0731">Sigma factor</keyword>
<evidence type="ECO:0000256" key="1">
    <source>
        <dbReference type="ARBA" id="ARBA00023015"/>
    </source>
</evidence>
<dbReference type="Pfam" id="PF04545">
    <property type="entry name" value="Sigma70_r4"/>
    <property type="match status" value="1"/>
</dbReference>
<evidence type="ECO:0000256" key="2">
    <source>
        <dbReference type="ARBA" id="ARBA00023082"/>
    </source>
</evidence>
<dbReference type="CDD" id="cd06171">
    <property type="entry name" value="Sigma70_r4"/>
    <property type="match status" value="1"/>
</dbReference>
<dbReference type="PANTHER" id="PTHR30603">
    <property type="entry name" value="RNA POLYMERASE SIGMA FACTOR RPO"/>
    <property type="match status" value="1"/>
</dbReference>
<dbReference type="GO" id="GO:0003677">
    <property type="term" value="F:DNA binding"/>
    <property type="evidence" value="ECO:0007669"/>
    <property type="project" value="UniProtKB-KW"/>
</dbReference>
<evidence type="ECO:0000256" key="4">
    <source>
        <dbReference type="ARBA" id="ARBA00023163"/>
    </source>
</evidence>
<dbReference type="PRINTS" id="PR00046">
    <property type="entry name" value="SIGMA70FCT"/>
</dbReference>
<reference evidence="8" key="1">
    <citation type="submission" date="2022-10" db="EMBL/GenBank/DDBJ databases">
        <title>The WGS of Solirubrobacter ginsenosidimutans DSM 21036.</title>
        <authorList>
            <person name="Jiang Z."/>
        </authorList>
    </citation>
    <scope>NUCLEOTIDE SEQUENCE</scope>
    <source>
        <strain evidence="8">DSM 21036</strain>
    </source>
</reference>
<keyword evidence="1" id="KW-0805">Transcription regulation</keyword>
<dbReference type="InterPro" id="IPR009042">
    <property type="entry name" value="RNA_pol_sigma70_r1_2"/>
</dbReference>
<proteinExistence type="predicted"/>
<keyword evidence="4" id="KW-0804">Transcription</keyword>
<dbReference type="Pfam" id="PF00140">
    <property type="entry name" value="Sigma70_r1_2"/>
    <property type="match status" value="1"/>
</dbReference>
<dbReference type="Gene3D" id="1.10.601.10">
    <property type="entry name" value="RNA Polymerase Primary Sigma Factor"/>
    <property type="match status" value="1"/>
</dbReference>
<dbReference type="SUPFAM" id="SSF88659">
    <property type="entry name" value="Sigma3 and sigma4 domains of RNA polymerase sigma factors"/>
    <property type="match status" value="1"/>
</dbReference>
<dbReference type="EMBL" id="JAPDOD010000033">
    <property type="protein sequence ID" value="MDA0164394.1"/>
    <property type="molecule type" value="Genomic_DNA"/>
</dbReference>
<dbReference type="InterPro" id="IPR014284">
    <property type="entry name" value="RNA_pol_sigma-70_dom"/>
</dbReference>
<evidence type="ECO:0000259" key="5">
    <source>
        <dbReference type="Pfam" id="PF00140"/>
    </source>
</evidence>
<dbReference type="Proteomes" id="UP001149140">
    <property type="component" value="Unassembled WGS sequence"/>
</dbReference>
<dbReference type="InterPro" id="IPR007627">
    <property type="entry name" value="RNA_pol_sigma70_r2"/>
</dbReference>
<feature type="domain" description="RNA polymerase sigma-70 region 1.2" evidence="5">
    <location>
        <begin position="5"/>
        <end position="23"/>
    </location>
</feature>
<keyword evidence="3" id="KW-0238">DNA-binding</keyword>
<accession>A0A9X3MX21</accession>
<evidence type="ECO:0000259" key="6">
    <source>
        <dbReference type="Pfam" id="PF04542"/>
    </source>
</evidence>
<dbReference type="InterPro" id="IPR050239">
    <property type="entry name" value="Sigma-70_RNA_pol_init_factors"/>
</dbReference>
<organism evidence="8 9">
    <name type="scientific">Solirubrobacter ginsenosidimutans</name>
    <dbReference type="NCBI Taxonomy" id="490573"/>
    <lineage>
        <taxon>Bacteria</taxon>
        <taxon>Bacillati</taxon>
        <taxon>Actinomycetota</taxon>
        <taxon>Thermoleophilia</taxon>
        <taxon>Solirubrobacterales</taxon>
        <taxon>Solirubrobacteraceae</taxon>
        <taxon>Solirubrobacter</taxon>
    </lineage>
</organism>
<evidence type="ECO:0000313" key="9">
    <source>
        <dbReference type="Proteomes" id="UP001149140"/>
    </source>
</evidence>
<dbReference type="InterPro" id="IPR013324">
    <property type="entry name" value="RNA_pol_sigma_r3/r4-like"/>
</dbReference>
<gene>
    <name evidence="8" type="ORF">OM076_29255</name>
</gene>
<evidence type="ECO:0000313" key="8">
    <source>
        <dbReference type="EMBL" id="MDA0164394.1"/>
    </source>
</evidence>